<dbReference type="Pfam" id="PF13374">
    <property type="entry name" value="TPR_10"/>
    <property type="match status" value="1"/>
</dbReference>
<feature type="transmembrane region" description="Helical" evidence="14">
    <location>
        <begin position="429"/>
        <end position="451"/>
    </location>
</feature>
<dbReference type="InterPro" id="IPR011717">
    <property type="entry name" value="TPR-4"/>
</dbReference>
<evidence type="ECO:0000256" key="9">
    <source>
        <dbReference type="ARBA" id="ARBA00023054"/>
    </source>
</evidence>
<proteinExistence type="inferred from homology"/>
<dbReference type="Pfam" id="PF00069">
    <property type="entry name" value="Pkinase"/>
    <property type="match status" value="1"/>
</dbReference>
<keyword evidence="14" id="KW-1133">Transmembrane helix</keyword>
<comment type="caution">
    <text evidence="16">The sequence shown here is derived from an EMBL/GenBank/DDBJ whole genome shotgun (WGS) entry which is preliminary data.</text>
</comment>
<dbReference type="Gene3D" id="1.25.40.10">
    <property type="entry name" value="Tetratricopeptide repeat domain"/>
    <property type="match status" value="3"/>
</dbReference>
<name>A0ABV6YIQ4_UNCEI</name>
<evidence type="ECO:0000256" key="5">
    <source>
        <dbReference type="ARBA" id="ARBA00022737"/>
    </source>
</evidence>
<gene>
    <name evidence="16" type="ORF">ACFL6M_01310</name>
</gene>
<dbReference type="PANTHER" id="PTHR45783:SF3">
    <property type="entry name" value="KINESIN LIGHT CHAIN"/>
    <property type="match status" value="1"/>
</dbReference>
<dbReference type="InterPro" id="IPR008271">
    <property type="entry name" value="Ser/Thr_kinase_AS"/>
</dbReference>
<dbReference type="InterPro" id="IPR019734">
    <property type="entry name" value="TPR_rpt"/>
</dbReference>
<evidence type="ECO:0000256" key="6">
    <source>
        <dbReference type="ARBA" id="ARBA00022741"/>
    </source>
</evidence>
<accession>A0ABV6YIQ4</accession>
<keyword evidence="17" id="KW-1185">Reference proteome</keyword>
<keyword evidence="11" id="KW-0206">Cytoskeleton</keyword>
<dbReference type="CDD" id="cd14014">
    <property type="entry name" value="STKc_PknB_like"/>
    <property type="match status" value="1"/>
</dbReference>
<keyword evidence="14" id="KW-0812">Transmembrane</keyword>
<evidence type="ECO:0000256" key="12">
    <source>
        <dbReference type="PROSITE-ProRule" id="PRU10141"/>
    </source>
</evidence>
<evidence type="ECO:0000259" key="15">
    <source>
        <dbReference type="PROSITE" id="PS50011"/>
    </source>
</evidence>
<keyword evidence="4" id="KW-0493">Microtubule</keyword>
<feature type="binding site" evidence="12">
    <location>
        <position position="147"/>
    </location>
    <ligand>
        <name>ATP</name>
        <dbReference type="ChEBI" id="CHEBI:30616"/>
    </ligand>
</feature>
<keyword evidence="5" id="KW-0677">Repeat</keyword>
<evidence type="ECO:0000256" key="1">
    <source>
        <dbReference type="ARBA" id="ARBA00004245"/>
    </source>
</evidence>
<dbReference type="SMART" id="SM00028">
    <property type="entry name" value="TPR"/>
    <property type="match status" value="9"/>
</dbReference>
<dbReference type="EMBL" id="JBHPKH010000007">
    <property type="protein sequence ID" value="MFC1572212.1"/>
    <property type="molecule type" value="Genomic_DNA"/>
</dbReference>
<dbReference type="InterPro" id="IPR011990">
    <property type="entry name" value="TPR-like_helical_dom_sf"/>
</dbReference>
<dbReference type="InterPro" id="IPR000719">
    <property type="entry name" value="Prot_kinase_dom"/>
</dbReference>
<keyword evidence="9" id="KW-0175">Coiled coil</keyword>
<keyword evidence="10" id="KW-0505">Motor protein</keyword>
<evidence type="ECO:0000313" key="17">
    <source>
        <dbReference type="Proteomes" id="UP001593833"/>
    </source>
</evidence>
<dbReference type="Pfam" id="PF07721">
    <property type="entry name" value="TPR_4"/>
    <property type="match status" value="1"/>
</dbReference>
<keyword evidence="3" id="KW-0963">Cytoplasm</keyword>
<organism evidence="16 17">
    <name type="scientific">Eiseniibacteriota bacterium</name>
    <dbReference type="NCBI Taxonomy" id="2212470"/>
    <lineage>
        <taxon>Bacteria</taxon>
        <taxon>Candidatus Eiseniibacteriota</taxon>
    </lineage>
</organism>
<evidence type="ECO:0000256" key="2">
    <source>
        <dbReference type="ARBA" id="ARBA00009622"/>
    </source>
</evidence>
<dbReference type="PROSITE" id="PS50011">
    <property type="entry name" value="PROTEIN_KINASE_DOM"/>
    <property type="match status" value="1"/>
</dbReference>
<keyword evidence="8 12" id="KW-0067">ATP-binding</keyword>
<comment type="similarity">
    <text evidence="2">Belongs to the kinesin light chain family.</text>
</comment>
<comment type="subcellular location">
    <subcellularLocation>
        <location evidence="1">Cytoplasm</location>
        <location evidence="1">Cytoskeleton</location>
    </subcellularLocation>
</comment>
<dbReference type="SUPFAM" id="SSF48452">
    <property type="entry name" value="TPR-like"/>
    <property type="match status" value="1"/>
</dbReference>
<evidence type="ECO:0000256" key="10">
    <source>
        <dbReference type="ARBA" id="ARBA00023175"/>
    </source>
</evidence>
<evidence type="ECO:0000256" key="7">
    <source>
        <dbReference type="ARBA" id="ARBA00022803"/>
    </source>
</evidence>
<evidence type="ECO:0000313" key="16">
    <source>
        <dbReference type="EMBL" id="MFC1572212.1"/>
    </source>
</evidence>
<keyword evidence="14" id="KW-0472">Membrane</keyword>
<dbReference type="SMART" id="SM00220">
    <property type="entry name" value="S_TKc"/>
    <property type="match status" value="1"/>
</dbReference>
<evidence type="ECO:0000256" key="3">
    <source>
        <dbReference type="ARBA" id="ARBA00022490"/>
    </source>
</evidence>
<dbReference type="InterPro" id="IPR011009">
    <property type="entry name" value="Kinase-like_dom_sf"/>
</dbReference>
<protein>
    <submittedName>
        <fullName evidence="16">Tetratricopeptide repeat protein</fullName>
    </submittedName>
</protein>
<feature type="domain" description="Protein kinase" evidence="15">
    <location>
        <begin position="118"/>
        <end position="403"/>
    </location>
</feature>
<keyword evidence="6 12" id="KW-0547">Nucleotide-binding</keyword>
<evidence type="ECO:0000256" key="13">
    <source>
        <dbReference type="SAM" id="MobiDB-lite"/>
    </source>
</evidence>
<dbReference type="Proteomes" id="UP001593833">
    <property type="component" value="Unassembled WGS sequence"/>
</dbReference>
<reference evidence="16 17" key="1">
    <citation type="submission" date="2024-09" db="EMBL/GenBank/DDBJ databases">
        <authorList>
            <person name="D'Angelo T."/>
        </authorList>
    </citation>
    <scope>NUCLEOTIDE SEQUENCE [LARGE SCALE GENOMIC DNA]</scope>
    <source>
        <strain evidence="16">SAG AM-320-E07</strain>
    </source>
</reference>
<keyword evidence="7" id="KW-0802">TPR repeat</keyword>
<evidence type="ECO:0000256" key="14">
    <source>
        <dbReference type="SAM" id="Phobius"/>
    </source>
</evidence>
<evidence type="ECO:0000256" key="4">
    <source>
        <dbReference type="ARBA" id="ARBA00022701"/>
    </source>
</evidence>
<feature type="region of interest" description="Disordered" evidence="13">
    <location>
        <begin position="11"/>
        <end position="31"/>
    </location>
</feature>
<dbReference type="Gene3D" id="3.30.200.20">
    <property type="entry name" value="Phosphorylase Kinase, domain 1"/>
    <property type="match status" value="1"/>
</dbReference>
<dbReference type="Pfam" id="PF13424">
    <property type="entry name" value="TPR_12"/>
    <property type="match status" value="3"/>
</dbReference>
<dbReference type="Gene3D" id="1.10.510.10">
    <property type="entry name" value="Transferase(Phosphotransferase) domain 1"/>
    <property type="match status" value="1"/>
</dbReference>
<dbReference type="PROSITE" id="PS00108">
    <property type="entry name" value="PROTEIN_KINASE_ST"/>
    <property type="match status" value="1"/>
</dbReference>
<dbReference type="PROSITE" id="PS00107">
    <property type="entry name" value="PROTEIN_KINASE_ATP"/>
    <property type="match status" value="1"/>
</dbReference>
<dbReference type="SUPFAM" id="SSF56112">
    <property type="entry name" value="Protein kinase-like (PK-like)"/>
    <property type="match status" value="1"/>
</dbReference>
<sequence length="926" mass="102861">MTWVCAAKEALDGSGMKPTPSNPNGREQEDGSATRFRALRDILIAARELSGGDRSIYLAKACRDDLDLRDEIKSLLAHDESHPEVPRFGTLDVGLKEMLSDAVEDLATSEIPERIGNYRILRLLGEGGMGVVYEAEQQDPRRRVALKVISGGVFAGSRRIQLFRREIESLARLRHPGIATIYEAGRSDTGQHFFTMELVQGKPLQVYCEADRGGSIVDQQHLRTRLTLFLDICAAVNYAHQRGVVHRDLKPDNILVTHPAADSGNRMEPRTKILDFGLARLTDTDISLANIASKTGSMWGTLAYMSPEQVAGNREVIDLRSDVYSLGVILYEILTGQRPYNVDASFIHDYLRAIRETPPLRPSGLNRCVRGDVETIILKSLEKDVAQRYQSVSALAGDIERFLGSKPILARPPSTGYQLRRLAARHKTFSIFSASSVLFLLVVAVTMSVLFENQRRERNRAEMEARKAESISGFLQGMLASVDPAKGEHDMTMRAFLDTAAEDADKGLTGQPETLAAVKKTIGETYMALGLYEPALPMIESSLDLYLNMNVEPSIDVGSTLNALAVLHWRTANFSTADSLFRRSLSVYKALLGDVHPRVMRVLNNLAFVYHEQGKASEAEETLRQVLALRRQLPEGYDEDLAESLNNLAGVLIKQGKEEEAEPLLQEALVLKRRVYGLKHPSVAISLVNLAALLHGLGQFEDAEPAYREALDLSREIYGEEHPRVARILNNYASHLNFREEYEAAELLHRESIAMNRKLLGEAHPDFAQDLRNLAFNLLGQGRFAEAETLYRQGLSIVKEKLDSGHPHIGSSCTGLGASLLALGRAEEAEPLIRESLAIREASTPKSERLIAGSKSLLGACLAQLGHPEEAESLLLEAHPILLDSRRSFMLTKRASCRRLIELYEAWGKPERAALFRETLRLLDEK</sequence>
<evidence type="ECO:0000256" key="8">
    <source>
        <dbReference type="ARBA" id="ARBA00022840"/>
    </source>
</evidence>
<dbReference type="InterPro" id="IPR002151">
    <property type="entry name" value="Kinesin_light"/>
</dbReference>
<dbReference type="InterPro" id="IPR017441">
    <property type="entry name" value="Protein_kinase_ATP_BS"/>
</dbReference>
<dbReference type="PANTHER" id="PTHR45783">
    <property type="entry name" value="KINESIN LIGHT CHAIN"/>
    <property type="match status" value="1"/>
</dbReference>
<evidence type="ECO:0000256" key="11">
    <source>
        <dbReference type="ARBA" id="ARBA00023212"/>
    </source>
</evidence>